<sequence length="150" mass="16828">MYDEVVAKLEMETKEPAKDIETYLHFTIFNNIQALLPIVLNTENFQLTPETLIGLIGNFNVNRQFFINTGRITHAYATEVGIPAMVQYSEPKFFSIVAKSETQTSGNKISSNVEITIRIDRVTQSTSRTLTPWTGTAMVAGVDNRQVLVL</sequence>
<evidence type="ECO:0000313" key="2">
    <source>
        <dbReference type="Proteomes" id="UP001497623"/>
    </source>
</evidence>
<organism evidence="1 2">
    <name type="scientific">Meganyctiphanes norvegica</name>
    <name type="common">Northern krill</name>
    <name type="synonym">Thysanopoda norvegica</name>
    <dbReference type="NCBI Taxonomy" id="48144"/>
    <lineage>
        <taxon>Eukaryota</taxon>
        <taxon>Metazoa</taxon>
        <taxon>Ecdysozoa</taxon>
        <taxon>Arthropoda</taxon>
        <taxon>Crustacea</taxon>
        <taxon>Multicrustacea</taxon>
        <taxon>Malacostraca</taxon>
        <taxon>Eumalacostraca</taxon>
        <taxon>Eucarida</taxon>
        <taxon>Euphausiacea</taxon>
        <taxon>Euphausiidae</taxon>
        <taxon>Meganyctiphanes</taxon>
    </lineage>
</organism>
<dbReference type="AlphaFoldDB" id="A0AAV2R4Y3"/>
<keyword evidence="2" id="KW-1185">Reference proteome</keyword>
<feature type="non-terminal residue" evidence="1">
    <location>
        <position position="150"/>
    </location>
</feature>
<dbReference type="EMBL" id="CAXKWB010016326">
    <property type="protein sequence ID" value="CAL4115958.1"/>
    <property type="molecule type" value="Genomic_DNA"/>
</dbReference>
<gene>
    <name evidence="1" type="ORF">MNOR_LOCUS20825</name>
</gene>
<name>A0AAV2R4Y3_MEGNR</name>
<proteinExistence type="predicted"/>
<comment type="caution">
    <text evidence="1">The sequence shown here is derived from an EMBL/GenBank/DDBJ whole genome shotgun (WGS) entry which is preliminary data.</text>
</comment>
<protein>
    <submittedName>
        <fullName evidence="1">Uncharacterized protein</fullName>
    </submittedName>
</protein>
<reference evidence="1 2" key="1">
    <citation type="submission" date="2024-05" db="EMBL/GenBank/DDBJ databases">
        <authorList>
            <person name="Wallberg A."/>
        </authorList>
    </citation>
    <scope>NUCLEOTIDE SEQUENCE [LARGE SCALE GENOMIC DNA]</scope>
</reference>
<accession>A0AAV2R4Y3</accession>
<evidence type="ECO:0000313" key="1">
    <source>
        <dbReference type="EMBL" id="CAL4115958.1"/>
    </source>
</evidence>
<dbReference type="Proteomes" id="UP001497623">
    <property type="component" value="Unassembled WGS sequence"/>
</dbReference>